<dbReference type="InterPro" id="IPR013216">
    <property type="entry name" value="Methyltransf_11"/>
</dbReference>
<dbReference type="InterPro" id="IPR050447">
    <property type="entry name" value="Erg6_SMT_methyltransf"/>
</dbReference>
<evidence type="ECO:0000256" key="1">
    <source>
        <dbReference type="ARBA" id="ARBA00022679"/>
    </source>
</evidence>
<evidence type="ECO:0000313" key="4">
    <source>
        <dbReference type="Proteomes" id="UP000287247"/>
    </source>
</evidence>
<sequence length="281" mass="32284">MKEVSIQLPYFDLLLQEFDKKNTDAEQALGRHVHWGYWPNPELAKINIVDFEIATENLSKLIYKAANIQEGMRVLDVGCGFGGTIASLNDNFSSLEIVGINIDNRQLERAREKVKPLGNNKIEFIQGNACNLPLEAETFDVVLAVECIFHFPERFAFLKETSRVLRPEGKLALSDFVLPNKQFFIDFLLYYLGKMLISSFYGDAKCCTMEDYKNLALKTGLKEIVHQDITAEILPTYDILLDVFKRLDKGRFIPCWTTEILKYSQSSERVLYKVIAYEKKN</sequence>
<keyword evidence="4" id="KW-1185">Reference proteome</keyword>
<accession>A0A401IG86</accession>
<evidence type="ECO:0000313" key="3">
    <source>
        <dbReference type="EMBL" id="GBF80307.1"/>
    </source>
</evidence>
<protein>
    <submittedName>
        <fullName evidence="3">Methyltransferase</fullName>
    </submittedName>
</protein>
<evidence type="ECO:0000259" key="2">
    <source>
        <dbReference type="Pfam" id="PF08241"/>
    </source>
</evidence>
<reference evidence="4" key="1">
    <citation type="submission" date="2017-05" db="EMBL/GenBank/DDBJ databases">
        <title>Physiological properties and genetic analysis related to exopolysaccharide production of fresh-water unicellular cyanobacterium Aphanothece sacrum, Suizenji Nori, that has been cultured as a food source in Japan.</title>
        <authorList>
            <person name="Kanesaki Y."/>
            <person name="Yoshikawa S."/>
            <person name="Ohki K."/>
        </authorList>
    </citation>
    <scope>NUCLEOTIDE SEQUENCE [LARGE SCALE GENOMIC DNA]</scope>
    <source>
        <strain evidence="4">FPU1</strain>
    </source>
</reference>
<dbReference type="Proteomes" id="UP000287247">
    <property type="component" value="Unassembled WGS sequence"/>
</dbReference>
<dbReference type="AlphaFoldDB" id="A0A401IG86"/>
<dbReference type="PANTHER" id="PTHR44068:SF11">
    <property type="entry name" value="GERANYL DIPHOSPHATE 2-C-METHYLTRANSFERASE"/>
    <property type="match status" value="1"/>
</dbReference>
<comment type="caution">
    <text evidence="3">The sequence shown here is derived from an EMBL/GenBank/DDBJ whole genome shotgun (WGS) entry which is preliminary data.</text>
</comment>
<gene>
    <name evidence="3" type="ORF">AsFPU1_1708</name>
</gene>
<proteinExistence type="predicted"/>
<dbReference type="SUPFAM" id="SSF53335">
    <property type="entry name" value="S-adenosyl-L-methionine-dependent methyltransferases"/>
    <property type="match status" value="1"/>
</dbReference>
<dbReference type="Gene3D" id="3.40.50.150">
    <property type="entry name" value="Vaccinia Virus protein VP39"/>
    <property type="match status" value="1"/>
</dbReference>
<dbReference type="PANTHER" id="PTHR44068">
    <property type="entry name" value="ZGC:194242"/>
    <property type="match status" value="1"/>
</dbReference>
<dbReference type="GO" id="GO:0032259">
    <property type="term" value="P:methylation"/>
    <property type="evidence" value="ECO:0007669"/>
    <property type="project" value="UniProtKB-KW"/>
</dbReference>
<keyword evidence="1 3" id="KW-0808">Transferase</keyword>
<feature type="domain" description="Methyltransferase type 11" evidence="2">
    <location>
        <begin position="75"/>
        <end position="172"/>
    </location>
</feature>
<dbReference type="RefSeq" id="WP_124971779.1">
    <property type="nucleotide sequence ID" value="NZ_BDQK01000007.1"/>
</dbReference>
<dbReference type="GO" id="GO:0008757">
    <property type="term" value="F:S-adenosylmethionine-dependent methyltransferase activity"/>
    <property type="evidence" value="ECO:0007669"/>
    <property type="project" value="InterPro"/>
</dbReference>
<organism evidence="3 4">
    <name type="scientific">Aphanothece sacrum FPU1</name>
    <dbReference type="NCBI Taxonomy" id="1920663"/>
    <lineage>
        <taxon>Bacteria</taxon>
        <taxon>Bacillati</taxon>
        <taxon>Cyanobacteriota</taxon>
        <taxon>Cyanophyceae</taxon>
        <taxon>Oscillatoriophycideae</taxon>
        <taxon>Chroococcales</taxon>
        <taxon>Aphanothecaceae</taxon>
        <taxon>Aphanothece</taxon>
    </lineage>
</organism>
<dbReference type="EMBL" id="BDQK01000007">
    <property type="protein sequence ID" value="GBF80307.1"/>
    <property type="molecule type" value="Genomic_DNA"/>
</dbReference>
<dbReference type="CDD" id="cd02440">
    <property type="entry name" value="AdoMet_MTases"/>
    <property type="match status" value="1"/>
</dbReference>
<dbReference type="OrthoDB" id="9769602at2"/>
<dbReference type="Pfam" id="PF08241">
    <property type="entry name" value="Methyltransf_11"/>
    <property type="match status" value="1"/>
</dbReference>
<dbReference type="InterPro" id="IPR029063">
    <property type="entry name" value="SAM-dependent_MTases_sf"/>
</dbReference>
<name>A0A401IG86_APHSA</name>
<keyword evidence="3" id="KW-0489">Methyltransferase</keyword>